<keyword evidence="2" id="KW-1185">Reference proteome</keyword>
<accession>A0ABT7YYW3</accession>
<comment type="caution">
    <text evidence="1">The sequence shown here is derived from an EMBL/GenBank/DDBJ whole genome shotgun (WGS) entry which is preliminary data.</text>
</comment>
<reference evidence="1" key="1">
    <citation type="submission" date="2023-06" db="EMBL/GenBank/DDBJ databases">
        <title>Gycomyces niveus sp.nov., a novel actinomycete isolated from soil in Shouguang.</title>
        <authorList>
            <person name="Yang X."/>
            <person name="Zhao J."/>
        </authorList>
    </citation>
    <scope>NUCLEOTIDE SEQUENCE</scope>
    <source>
        <strain evidence="1">NEAU C2</strain>
    </source>
</reference>
<sequence>MGIERYFLNENGLQRYEADDQRHWKQWEDAWKQRHPCRGRILGIPAQGPD</sequence>
<dbReference type="RefSeq" id="WP_289960147.1">
    <property type="nucleotide sequence ID" value="NZ_JAUEMJ010000017.1"/>
</dbReference>
<evidence type="ECO:0000313" key="2">
    <source>
        <dbReference type="Proteomes" id="UP001171902"/>
    </source>
</evidence>
<dbReference type="EMBL" id="JAUEMJ010000017">
    <property type="protein sequence ID" value="MDN3243837.1"/>
    <property type="molecule type" value="Genomic_DNA"/>
</dbReference>
<name>A0ABT7YYW3_9ACTN</name>
<evidence type="ECO:0000313" key="1">
    <source>
        <dbReference type="EMBL" id="MDN3243837.1"/>
    </source>
</evidence>
<proteinExistence type="predicted"/>
<dbReference type="Proteomes" id="UP001171902">
    <property type="component" value="Unassembled WGS sequence"/>
</dbReference>
<organism evidence="1 2">
    <name type="scientific">Glycomyces tritici</name>
    <dbReference type="NCBI Taxonomy" id="2665176"/>
    <lineage>
        <taxon>Bacteria</taxon>
        <taxon>Bacillati</taxon>
        <taxon>Actinomycetota</taxon>
        <taxon>Actinomycetes</taxon>
        <taxon>Glycomycetales</taxon>
        <taxon>Glycomycetaceae</taxon>
        <taxon>Glycomyces</taxon>
    </lineage>
</organism>
<gene>
    <name evidence="1" type="ORF">QWI33_29270</name>
</gene>
<protein>
    <submittedName>
        <fullName evidence="1">Uncharacterized protein</fullName>
    </submittedName>
</protein>